<dbReference type="EMBL" id="SOHK01000012">
    <property type="protein sequence ID" value="TFD66288.1"/>
    <property type="molecule type" value="Genomic_DNA"/>
</dbReference>
<evidence type="ECO:0000313" key="2">
    <source>
        <dbReference type="Proteomes" id="UP000298154"/>
    </source>
</evidence>
<gene>
    <name evidence="1" type="ORF">E3T47_07180</name>
</gene>
<name>A0A4R9AMP9_9MICO</name>
<dbReference type="RefSeq" id="WP_134551471.1">
    <property type="nucleotide sequence ID" value="NZ_SOHK01000012.1"/>
</dbReference>
<reference evidence="1 2" key="1">
    <citation type="submission" date="2019-03" db="EMBL/GenBank/DDBJ databases">
        <title>Genomics of glacier-inhabiting Cryobacterium strains.</title>
        <authorList>
            <person name="Liu Q."/>
            <person name="Xin Y.-H."/>
        </authorList>
    </citation>
    <scope>NUCLEOTIDE SEQUENCE [LARGE SCALE GENOMIC DNA]</scope>
    <source>
        <strain evidence="1 2">Sr36</strain>
    </source>
</reference>
<protein>
    <submittedName>
        <fullName evidence="1">Uncharacterized protein</fullName>
    </submittedName>
</protein>
<keyword evidence="2" id="KW-1185">Reference proteome</keyword>
<dbReference type="OrthoDB" id="5107680at2"/>
<dbReference type="Proteomes" id="UP000298154">
    <property type="component" value="Unassembled WGS sequence"/>
</dbReference>
<comment type="caution">
    <text evidence="1">The sequence shown here is derived from an EMBL/GenBank/DDBJ whole genome shotgun (WGS) entry which is preliminary data.</text>
</comment>
<evidence type="ECO:0000313" key="1">
    <source>
        <dbReference type="EMBL" id="TFD66288.1"/>
    </source>
</evidence>
<accession>A0A4R9AMP9</accession>
<sequence>MPQFPITTRPERTSDDIAADRKAANAFFARYTTTDSPRTQRDRDALLRFYSYDWNLICCVIEATEWARIHADDSAAHRAARRAERAAEAALNDIPARVDSRLRPYVHAATMKRMPTPGVTRRPVSERLTARGQADRFWALCQNPTAKFRAAVLNDADQPFSQWLLLHPGYGPLQDAPDGYAGTLRLPKSQRFVPGSVRPAGISYDRALEIALAALDNTSH</sequence>
<dbReference type="AlphaFoldDB" id="A0A4R9AMP9"/>
<proteinExistence type="predicted"/>
<organism evidence="1 2">
    <name type="scientific">Cryobacterium ruanii</name>
    <dbReference type="NCBI Taxonomy" id="1259197"/>
    <lineage>
        <taxon>Bacteria</taxon>
        <taxon>Bacillati</taxon>
        <taxon>Actinomycetota</taxon>
        <taxon>Actinomycetes</taxon>
        <taxon>Micrococcales</taxon>
        <taxon>Microbacteriaceae</taxon>
        <taxon>Cryobacterium</taxon>
    </lineage>
</organism>